<dbReference type="Proteomes" id="UP001163266">
    <property type="component" value="Chromosome"/>
</dbReference>
<dbReference type="InterPro" id="IPR042240">
    <property type="entry name" value="CHASE_sf"/>
</dbReference>
<feature type="domain" description="EAL" evidence="8">
    <location>
        <begin position="653"/>
        <end position="906"/>
    </location>
</feature>
<dbReference type="InterPro" id="IPR052155">
    <property type="entry name" value="Biofilm_reg_signaling"/>
</dbReference>
<dbReference type="InterPro" id="IPR006189">
    <property type="entry name" value="CHASE_dom"/>
</dbReference>
<dbReference type="PANTHER" id="PTHR44757:SF2">
    <property type="entry name" value="BIOFILM ARCHITECTURE MAINTENANCE PROTEIN MBAA"/>
    <property type="match status" value="1"/>
</dbReference>
<keyword evidence="2 5" id="KW-0812">Transmembrane</keyword>
<feature type="transmembrane region" description="Helical" evidence="5">
    <location>
        <begin position="323"/>
        <end position="346"/>
    </location>
</feature>
<evidence type="ECO:0000259" key="8">
    <source>
        <dbReference type="PROSITE" id="PS50883"/>
    </source>
</evidence>
<dbReference type="Gene3D" id="3.20.20.450">
    <property type="entry name" value="EAL domain"/>
    <property type="match status" value="1"/>
</dbReference>
<comment type="subcellular location">
    <subcellularLocation>
        <location evidence="1">Membrane</location>
    </subcellularLocation>
</comment>
<dbReference type="RefSeq" id="WP_264891823.1">
    <property type="nucleotide sequence ID" value="NZ_CP110257.1"/>
</dbReference>
<sequence>MSGFRGPPTGGLFTKAVRPMAWLVLVLGLAFTLWGWRDAALRLQEQADASFDDYAARVSSRIGERFEQYIDFLLTFQSLFHSSEHVTREEFRRHFEALQSRSRYRAVLAVQYSQLVEEREREAFERRVDGELHGLLPAGAHYRIHPAGGRALYLPVIYNEPMRGNEVAMGFDSLASPLHKRTAEMARDEGRPMVSGPVELMQGGRGLLIRVPVYAGGAVPSTLEGRRARYVGQVSGVFRAVNVIEDAIPDLPPTMRLRVEDVGPTGLPGNLQPFSRPELFYDSQEGVFQPDGADLRQHGVSLAGRLWVVQVARSPVSWLTQPLPLSILVGGTLATLSAFGVLLGFANRYQHAMRIAHQLDIQARQSARRLAAVIESSADAIVTLDAEGVVRSANAAAQRMFGVPDGRVIGRSMRDFLDDGAPAQLAGRGLRETIATTMSGARFPAQVAFNEMSMEGERHYVGIVRDISQWHEAQQRIHHMAHHDALTGLPNRVLLEDRLRQAVERAKREKGRLAVLFVDLDRFKNINDSLGHHVGDRVLCEVARRLSGAVRSSDTVARMGGDEFVVLLPQIAALEDAELVAHKILHVLEAPIDDGGHELRVTASVGVAPYPECGEDPATLMRHADSAMYHAKEAGRSTYRVYGPDGRAPSVRLLRLEAELHRALERDELLLHFQPQFDCASDRLVGAEALLRWHREGELVSPAEFIPLAEETGLIVPIGAWVLRCACTRTQAWRRTHGVPLRVAVNISPRQLEAGGLVETVASALQASGLPPEALELELTESALVRDPQAAARTLGELRSLGVSLAIDDFGVGYSSFAYLRELPVHKIKIDRSFMAAVRTAQGDPRLVRALIAIAHSLEMGIVGEGVETPHQLQLLKANGCDIAQGYLLGAPMDETVFARLLEGARQVAAAE</sequence>
<feature type="domain" description="PAS" evidence="6">
    <location>
        <begin position="366"/>
        <end position="437"/>
    </location>
</feature>
<dbReference type="SMART" id="SM01079">
    <property type="entry name" value="CHASE"/>
    <property type="match status" value="1"/>
</dbReference>
<dbReference type="InterPro" id="IPR043128">
    <property type="entry name" value="Rev_trsase/Diguanyl_cyclase"/>
</dbReference>
<keyword evidence="3 5" id="KW-1133">Transmembrane helix</keyword>
<feature type="transmembrane region" description="Helical" evidence="5">
    <location>
        <begin position="20"/>
        <end position="36"/>
    </location>
</feature>
<dbReference type="SMART" id="SM00091">
    <property type="entry name" value="PAS"/>
    <property type="match status" value="1"/>
</dbReference>
<evidence type="ECO:0000313" key="10">
    <source>
        <dbReference type="EMBL" id="UZD54254.1"/>
    </source>
</evidence>
<evidence type="ECO:0000259" key="7">
    <source>
        <dbReference type="PROSITE" id="PS50839"/>
    </source>
</evidence>
<reference evidence="10" key="1">
    <citation type="submission" date="2022-10" db="EMBL/GenBank/DDBJ databases">
        <title>Complete genome sequence of Schlegelella aquatica LMG 23380.</title>
        <authorList>
            <person name="Musilova J."/>
            <person name="Kourilova X."/>
            <person name="Bezdicek M."/>
            <person name="Hermankova K."/>
            <person name="Obruca S."/>
            <person name="Sedlar K."/>
        </authorList>
    </citation>
    <scope>NUCLEOTIDE SEQUENCE</scope>
    <source>
        <strain evidence="10">LMG 23380</strain>
    </source>
</reference>
<evidence type="ECO:0000256" key="1">
    <source>
        <dbReference type="ARBA" id="ARBA00004370"/>
    </source>
</evidence>
<gene>
    <name evidence="10" type="ORF">OMP39_11290</name>
</gene>
<dbReference type="SMART" id="SM00267">
    <property type="entry name" value="GGDEF"/>
    <property type="match status" value="1"/>
</dbReference>
<protein>
    <submittedName>
        <fullName evidence="10">EAL domain-containing protein</fullName>
    </submittedName>
</protein>
<evidence type="ECO:0000313" key="11">
    <source>
        <dbReference type="Proteomes" id="UP001163266"/>
    </source>
</evidence>
<dbReference type="CDD" id="cd01949">
    <property type="entry name" value="GGDEF"/>
    <property type="match status" value="1"/>
</dbReference>
<dbReference type="PROSITE" id="PS50112">
    <property type="entry name" value="PAS"/>
    <property type="match status" value="1"/>
</dbReference>
<organism evidence="10 11">
    <name type="scientific">Caldimonas aquatica</name>
    <dbReference type="NCBI Taxonomy" id="376175"/>
    <lineage>
        <taxon>Bacteria</taxon>
        <taxon>Pseudomonadati</taxon>
        <taxon>Pseudomonadota</taxon>
        <taxon>Betaproteobacteria</taxon>
        <taxon>Burkholderiales</taxon>
        <taxon>Sphaerotilaceae</taxon>
        <taxon>Caldimonas</taxon>
    </lineage>
</organism>
<dbReference type="NCBIfam" id="TIGR00229">
    <property type="entry name" value="sensory_box"/>
    <property type="match status" value="1"/>
</dbReference>
<evidence type="ECO:0000256" key="5">
    <source>
        <dbReference type="SAM" id="Phobius"/>
    </source>
</evidence>
<dbReference type="PANTHER" id="PTHR44757">
    <property type="entry name" value="DIGUANYLATE CYCLASE DGCP"/>
    <property type="match status" value="1"/>
</dbReference>
<name>A0ABY6MP71_9BURK</name>
<feature type="domain" description="CHASE" evidence="7">
    <location>
        <begin position="82"/>
        <end position="310"/>
    </location>
</feature>
<dbReference type="InterPro" id="IPR029787">
    <property type="entry name" value="Nucleotide_cyclase"/>
</dbReference>
<evidence type="ECO:0000256" key="3">
    <source>
        <dbReference type="ARBA" id="ARBA00022989"/>
    </source>
</evidence>
<dbReference type="CDD" id="cd00130">
    <property type="entry name" value="PAS"/>
    <property type="match status" value="1"/>
</dbReference>
<dbReference type="Gene3D" id="3.30.450.20">
    <property type="entry name" value="PAS domain"/>
    <property type="match status" value="1"/>
</dbReference>
<keyword evidence="4 5" id="KW-0472">Membrane</keyword>
<evidence type="ECO:0000259" key="6">
    <source>
        <dbReference type="PROSITE" id="PS50112"/>
    </source>
</evidence>
<evidence type="ECO:0000256" key="2">
    <source>
        <dbReference type="ARBA" id="ARBA00022692"/>
    </source>
</evidence>
<accession>A0ABY6MP71</accession>
<dbReference type="InterPro" id="IPR000160">
    <property type="entry name" value="GGDEF_dom"/>
</dbReference>
<dbReference type="InterPro" id="IPR035965">
    <property type="entry name" value="PAS-like_dom_sf"/>
</dbReference>
<keyword evidence="11" id="KW-1185">Reference proteome</keyword>
<dbReference type="Pfam" id="PF03924">
    <property type="entry name" value="CHASE"/>
    <property type="match status" value="1"/>
</dbReference>
<dbReference type="PROSITE" id="PS50839">
    <property type="entry name" value="CHASE"/>
    <property type="match status" value="1"/>
</dbReference>
<dbReference type="SMART" id="SM00052">
    <property type="entry name" value="EAL"/>
    <property type="match status" value="1"/>
</dbReference>
<dbReference type="InterPro" id="IPR000014">
    <property type="entry name" value="PAS"/>
</dbReference>
<evidence type="ECO:0000256" key="4">
    <source>
        <dbReference type="ARBA" id="ARBA00023136"/>
    </source>
</evidence>
<dbReference type="Pfam" id="PF00563">
    <property type="entry name" value="EAL"/>
    <property type="match status" value="1"/>
</dbReference>
<dbReference type="EMBL" id="CP110257">
    <property type="protein sequence ID" value="UZD54254.1"/>
    <property type="molecule type" value="Genomic_DNA"/>
</dbReference>
<dbReference type="Pfam" id="PF08448">
    <property type="entry name" value="PAS_4"/>
    <property type="match status" value="1"/>
</dbReference>
<dbReference type="InterPro" id="IPR013656">
    <property type="entry name" value="PAS_4"/>
</dbReference>
<dbReference type="SUPFAM" id="SSF141868">
    <property type="entry name" value="EAL domain-like"/>
    <property type="match status" value="1"/>
</dbReference>
<dbReference type="NCBIfam" id="TIGR00254">
    <property type="entry name" value="GGDEF"/>
    <property type="match status" value="1"/>
</dbReference>
<dbReference type="CDD" id="cd01948">
    <property type="entry name" value="EAL"/>
    <property type="match status" value="1"/>
</dbReference>
<evidence type="ECO:0000259" key="9">
    <source>
        <dbReference type="PROSITE" id="PS50887"/>
    </source>
</evidence>
<proteinExistence type="predicted"/>
<dbReference type="PROSITE" id="PS50887">
    <property type="entry name" value="GGDEF"/>
    <property type="match status" value="1"/>
</dbReference>
<feature type="domain" description="GGDEF" evidence="9">
    <location>
        <begin position="511"/>
        <end position="644"/>
    </location>
</feature>
<dbReference type="Gene3D" id="3.30.450.350">
    <property type="entry name" value="CHASE domain"/>
    <property type="match status" value="1"/>
</dbReference>
<dbReference type="InterPro" id="IPR035919">
    <property type="entry name" value="EAL_sf"/>
</dbReference>
<dbReference type="Pfam" id="PF00990">
    <property type="entry name" value="GGDEF"/>
    <property type="match status" value="1"/>
</dbReference>
<dbReference type="PROSITE" id="PS50883">
    <property type="entry name" value="EAL"/>
    <property type="match status" value="1"/>
</dbReference>
<dbReference type="InterPro" id="IPR001633">
    <property type="entry name" value="EAL_dom"/>
</dbReference>
<dbReference type="SUPFAM" id="SSF55785">
    <property type="entry name" value="PYP-like sensor domain (PAS domain)"/>
    <property type="match status" value="1"/>
</dbReference>
<dbReference type="Gene3D" id="3.30.70.270">
    <property type="match status" value="1"/>
</dbReference>
<dbReference type="SUPFAM" id="SSF55073">
    <property type="entry name" value="Nucleotide cyclase"/>
    <property type="match status" value="1"/>
</dbReference>